<protein>
    <submittedName>
        <fullName evidence="2">Outer membrane biogenesis protein BamB</fullName>
    </submittedName>
</protein>
<feature type="domain" description="Pyrrolo-quinoline quinone repeat" evidence="1">
    <location>
        <begin position="120"/>
        <end position="374"/>
    </location>
</feature>
<proteinExistence type="predicted"/>
<dbReference type="InterPro" id="IPR002372">
    <property type="entry name" value="PQQ_rpt_dom"/>
</dbReference>
<accession>A0A5C6ETX7</accession>
<name>A0A5C6ETX7_9BACT</name>
<sequence length="460" mass="49456">MCRIFDCPGLTLAILWLPTFPPCLIFQIAMKLRNCLFVACFCSLISPSIGTAGDRDWPQWRGPQRDGHAAAQPLLESWPDGGPAQIWQASGLGRGYSTAAVVDQRIYTLGSDEAGCFAVCLNAADGGEVWRTTFSRASNGDDYNQGWGGGPRSTPTVVGNHIYVLSDVGVAAAIDRDSGDVTWKVDVVESYGGKVPTWGYSESLLVDGDRVVVTPGESNFMVGLNCSSGEKVWTSQGVNAPAQYVSPIKATVAETTFYVTASKPGLFAFDTTSGGKVFSDASTGNNVAVIPTPILQGDELYHTSDYGSGNTLIKLSGNGGGKIATESIYHLADKTMQNHHGGVVLVDGVIYGFTKANGGTWMAQDMASGETLWEEKIRPNRSGSIAFADGRLYCYNDKDGSVYLVKPSRTGWESSGRLELPRQTDLPRDKGAIWAHPIIADGMLIIRDQDLMFAYDISRK</sequence>
<dbReference type="SMART" id="SM00564">
    <property type="entry name" value="PQQ"/>
    <property type="match status" value="4"/>
</dbReference>
<dbReference type="Pfam" id="PF13360">
    <property type="entry name" value="PQQ_2"/>
    <property type="match status" value="1"/>
</dbReference>
<keyword evidence="3" id="KW-1185">Reference proteome</keyword>
<reference evidence="2 3" key="1">
    <citation type="submission" date="2019-02" db="EMBL/GenBank/DDBJ databases">
        <title>Deep-cultivation of Planctomycetes and their phenomic and genomic characterization uncovers novel biology.</title>
        <authorList>
            <person name="Wiegand S."/>
            <person name="Jogler M."/>
            <person name="Boedeker C."/>
            <person name="Pinto D."/>
            <person name="Vollmers J."/>
            <person name="Rivas-Marin E."/>
            <person name="Kohn T."/>
            <person name="Peeters S.H."/>
            <person name="Heuer A."/>
            <person name="Rast P."/>
            <person name="Oberbeckmann S."/>
            <person name="Bunk B."/>
            <person name="Jeske O."/>
            <person name="Meyerdierks A."/>
            <person name="Storesund J.E."/>
            <person name="Kallscheuer N."/>
            <person name="Luecker S."/>
            <person name="Lage O.M."/>
            <person name="Pohl T."/>
            <person name="Merkel B.J."/>
            <person name="Hornburger P."/>
            <person name="Mueller R.-W."/>
            <person name="Bruemmer F."/>
            <person name="Labrenz M."/>
            <person name="Spormann A.M."/>
            <person name="Op Den Camp H."/>
            <person name="Overmann J."/>
            <person name="Amann R."/>
            <person name="Jetten M.S.M."/>
            <person name="Mascher T."/>
            <person name="Medema M.H."/>
            <person name="Devos D.P."/>
            <person name="Kaster A.-K."/>
            <person name="Ovreas L."/>
            <person name="Rohde M."/>
            <person name="Galperin M.Y."/>
            <person name="Jogler C."/>
        </authorList>
    </citation>
    <scope>NUCLEOTIDE SEQUENCE [LARGE SCALE GENOMIC DNA]</scope>
    <source>
        <strain evidence="2 3">Poly51</strain>
    </source>
</reference>
<organism evidence="2 3">
    <name type="scientific">Rubripirellula tenax</name>
    <dbReference type="NCBI Taxonomy" id="2528015"/>
    <lineage>
        <taxon>Bacteria</taxon>
        <taxon>Pseudomonadati</taxon>
        <taxon>Planctomycetota</taxon>
        <taxon>Planctomycetia</taxon>
        <taxon>Pirellulales</taxon>
        <taxon>Pirellulaceae</taxon>
        <taxon>Rubripirellula</taxon>
    </lineage>
</organism>
<evidence type="ECO:0000313" key="2">
    <source>
        <dbReference type="EMBL" id="TWU50801.1"/>
    </source>
</evidence>
<evidence type="ECO:0000259" key="1">
    <source>
        <dbReference type="Pfam" id="PF13360"/>
    </source>
</evidence>
<dbReference type="Proteomes" id="UP000318288">
    <property type="component" value="Unassembled WGS sequence"/>
</dbReference>
<dbReference type="SUPFAM" id="SSF50998">
    <property type="entry name" value="Quinoprotein alcohol dehydrogenase-like"/>
    <property type="match status" value="1"/>
</dbReference>
<dbReference type="InterPro" id="IPR018391">
    <property type="entry name" value="PQQ_b-propeller_rpt"/>
</dbReference>
<dbReference type="PANTHER" id="PTHR34512">
    <property type="entry name" value="CELL SURFACE PROTEIN"/>
    <property type="match status" value="1"/>
</dbReference>
<dbReference type="AlphaFoldDB" id="A0A5C6ETX7"/>
<dbReference type="Gene3D" id="2.130.10.10">
    <property type="entry name" value="YVTN repeat-like/Quinoprotein amine dehydrogenase"/>
    <property type="match status" value="1"/>
</dbReference>
<dbReference type="PANTHER" id="PTHR34512:SF30">
    <property type="entry name" value="OUTER MEMBRANE PROTEIN ASSEMBLY FACTOR BAMB"/>
    <property type="match status" value="1"/>
</dbReference>
<comment type="caution">
    <text evidence="2">The sequence shown here is derived from an EMBL/GenBank/DDBJ whole genome shotgun (WGS) entry which is preliminary data.</text>
</comment>
<dbReference type="EMBL" id="SJPW01000005">
    <property type="protein sequence ID" value="TWU50801.1"/>
    <property type="molecule type" value="Genomic_DNA"/>
</dbReference>
<evidence type="ECO:0000313" key="3">
    <source>
        <dbReference type="Proteomes" id="UP000318288"/>
    </source>
</evidence>
<gene>
    <name evidence="2" type="ORF">Poly51_40940</name>
</gene>
<dbReference type="InterPro" id="IPR011047">
    <property type="entry name" value="Quinoprotein_ADH-like_sf"/>
</dbReference>
<dbReference type="InterPro" id="IPR015943">
    <property type="entry name" value="WD40/YVTN_repeat-like_dom_sf"/>
</dbReference>